<dbReference type="InterPro" id="IPR013264">
    <property type="entry name" value="DNAG_N"/>
</dbReference>
<dbReference type="Proteomes" id="UP001212042">
    <property type="component" value="Unassembled WGS sequence"/>
</dbReference>
<dbReference type="HAMAP" id="MF_00974">
    <property type="entry name" value="DNA_primase_DnaG"/>
    <property type="match status" value="1"/>
</dbReference>
<dbReference type="InterPro" id="IPR034151">
    <property type="entry name" value="TOPRIM_DnaG_bac"/>
</dbReference>
<dbReference type="Gene3D" id="3.90.980.10">
    <property type="entry name" value="DNA primase, catalytic core, N-terminal domain"/>
    <property type="match status" value="1"/>
</dbReference>
<evidence type="ECO:0000256" key="2">
    <source>
        <dbReference type="ARBA" id="ARBA00022515"/>
    </source>
</evidence>
<dbReference type="SMART" id="SM00400">
    <property type="entry name" value="ZnF_CHCC"/>
    <property type="match status" value="1"/>
</dbReference>
<evidence type="ECO:0000256" key="7">
    <source>
        <dbReference type="ARBA" id="ARBA00022771"/>
    </source>
</evidence>
<evidence type="ECO:0000256" key="9">
    <source>
        <dbReference type="ARBA" id="ARBA00022842"/>
    </source>
</evidence>
<keyword evidence="10 12" id="KW-0238">DNA-binding</keyword>
<keyword evidence="2 12" id="KW-0639">Primosome</keyword>
<protein>
    <recommendedName>
        <fullName evidence="12 13">DNA primase</fullName>
        <ecNumber evidence="12">2.7.7.101</ecNumber>
    </recommendedName>
</protein>
<dbReference type="InterPro" id="IPR019475">
    <property type="entry name" value="DNA_primase_DnaB-bd"/>
</dbReference>
<evidence type="ECO:0000259" key="15">
    <source>
        <dbReference type="PROSITE" id="PS50880"/>
    </source>
</evidence>
<dbReference type="EMBL" id="JAQJZJ010000006">
    <property type="protein sequence ID" value="MDA7087679.1"/>
    <property type="molecule type" value="Genomic_DNA"/>
</dbReference>
<evidence type="ECO:0000256" key="5">
    <source>
        <dbReference type="ARBA" id="ARBA00022705"/>
    </source>
</evidence>
<keyword evidence="11 12" id="KW-0804">Transcription</keyword>
<dbReference type="Pfam" id="PF13662">
    <property type="entry name" value="Toprim_4"/>
    <property type="match status" value="1"/>
</dbReference>
<dbReference type="NCBIfam" id="TIGR01391">
    <property type="entry name" value="dnaG"/>
    <property type="match status" value="1"/>
</dbReference>
<comment type="domain">
    <text evidence="12">Contains an N-terminal zinc-binding domain, a central core domain that contains the primase activity, and a C-terminal DnaB-binding domain.</text>
</comment>
<comment type="subunit">
    <text evidence="12">Monomer. Interacts with DnaB.</text>
</comment>
<feature type="domain" description="Toprim" evidence="15">
    <location>
        <begin position="264"/>
        <end position="346"/>
    </location>
</feature>
<evidence type="ECO:0000313" key="17">
    <source>
        <dbReference type="Proteomes" id="UP001212042"/>
    </source>
</evidence>
<dbReference type="InterPro" id="IPR037068">
    <property type="entry name" value="DNA_primase_core_N_sf"/>
</dbReference>
<dbReference type="Pfam" id="PF08278">
    <property type="entry name" value="DnaG_DnaB_bind"/>
    <property type="match status" value="1"/>
</dbReference>
<evidence type="ECO:0000256" key="10">
    <source>
        <dbReference type="ARBA" id="ARBA00023125"/>
    </source>
</evidence>
<dbReference type="PANTHER" id="PTHR30313">
    <property type="entry name" value="DNA PRIMASE"/>
    <property type="match status" value="1"/>
</dbReference>
<comment type="function">
    <text evidence="12 13">RNA polymerase that catalyzes the synthesis of short RNA molecules used as primers for DNA polymerase during DNA replication.</text>
</comment>
<keyword evidence="1 12" id="KW-0240">DNA-directed RNA polymerase</keyword>
<dbReference type="SUPFAM" id="SSF56731">
    <property type="entry name" value="DNA primase core"/>
    <property type="match status" value="1"/>
</dbReference>
<evidence type="ECO:0000256" key="12">
    <source>
        <dbReference type="HAMAP-Rule" id="MF_00974"/>
    </source>
</evidence>
<keyword evidence="17" id="KW-1185">Reference proteome</keyword>
<dbReference type="Pfam" id="PF08275">
    <property type="entry name" value="DNAG_N"/>
    <property type="match status" value="1"/>
</dbReference>
<feature type="compositionally biased region" description="Polar residues" evidence="14">
    <location>
        <begin position="435"/>
        <end position="451"/>
    </location>
</feature>
<comment type="caution">
    <text evidence="16">The sequence shown here is derived from an EMBL/GenBank/DDBJ whole genome shotgun (WGS) entry which is preliminary data.</text>
</comment>
<evidence type="ECO:0000256" key="3">
    <source>
        <dbReference type="ARBA" id="ARBA00022679"/>
    </source>
</evidence>
<dbReference type="EC" id="2.7.7.101" evidence="12"/>
<dbReference type="InterPro" id="IPR050219">
    <property type="entry name" value="DnaG_primase"/>
</dbReference>
<keyword evidence="7 12" id="KW-0863">Zinc-finger</keyword>
<dbReference type="CDD" id="cd03364">
    <property type="entry name" value="TOPRIM_DnaG_primases"/>
    <property type="match status" value="1"/>
</dbReference>
<dbReference type="PANTHER" id="PTHR30313:SF2">
    <property type="entry name" value="DNA PRIMASE"/>
    <property type="match status" value="1"/>
</dbReference>
<gene>
    <name evidence="12 16" type="primary">dnaG</name>
    <name evidence="16" type="ORF">PH586_14915</name>
</gene>
<dbReference type="Gene3D" id="1.10.860.10">
    <property type="entry name" value="DNAb Helicase, Chain A"/>
    <property type="match status" value="1"/>
</dbReference>
<name>A0ABT4XHI4_9PSED</name>
<dbReference type="SUPFAM" id="SSF57783">
    <property type="entry name" value="Zinc beta-ribbon"/>
    <property type="match status" value="1"/>
</dbReference>
<dbReference type="Gene3D" id="1.20.50.20">
    <property type="entry name" value="DnaG, RNA polymerase domain, helical bundle"/>
    <property type="match status" value="1"/>
</dbReference>
<evidence type="ECO:0000256" key="1">
    <source>
        <dbReference type="ARBA" id="ARBA00022478"/>
    </source>
</evidence>
<sequence length="665" mass="74170">MAGLIPQSFIDDLLNRTDIVDVVASRIQLKKAGKNYTACCPFHKEKTPSFSVSPDKQFYYCFGCGAGGNALGFIMDHDQLDFPQAVEDLAKRAGMDVPREENGRDSKPRQPTDSPLYPLLTAAAEYYRQALKSHPQRKAAVEYLKGRGLSGEIARDFGLGFAPPGWDNLHKHLASDSLQQKAMIDAGLLVENADNPEKIKRYDRFRDRVIFPIRDSRGRVIAFGGRVLGDDKPKYLNSPETPVFHKGQELYGLFEARKSNRDLDEIMVVEGYMDVIALAQQGLRNAVATLGTATSEEHLKRLFRIVPSVLFCFDGDQAGRNAAWRALEATLPSLQDGRRARFLFLPDGEDPDTLVRSEGTDAFRARINQQAQPLADYFFQQLSEEADPRSLEGKAHLVTLAAPLIDKIPGNNLRTLMRQRLTEITGLSGEALSQMAPTGKSSAQPHSSHSTPGDYHPDHGEIPDSAYYDVAPSHNEYENPEPTAGFERSKGKNKSNWKQEGGKWSKKGRDDFTPRAPRTAVSVESPHLSALRTLLHHPELAQNVEDVSHFAAEDDTYAQLLVALLGALQKNPKLRTLQLIARWHGTDQGRLLRALAEKEWLISADNLEQQFFDTITRLIARQRERSLEHLINKARQSELSAEEKNQLRNLLSRNASPVIPSPTGA</sequence>
<keyword evidence="8 12" id="KW-0862">Zinc</keyword>
<evidence type="ECO:0000256" key="11">
    <source>
        <dbReference type="ARBA" id="ARBA00023163"/>
    </source>
</evidence>
<keyword evidence="5 12" id="KW-0235">DNA replication</keyword>
<dbReference type="RefSeq" id="WP_271348552.1">
    <property type="nucleotide sequence ID" value="NZ_JAQJZJ010000006.1"/>
</dbReference>
<dbReference type="Pfam" id="PF01807">
    <property type="entry name" value="Zn_ribbon_DnaG"/>
    <property type="match status" value="1"/>
</dbReference>
<dbReference type="PIRSF" id="PIRSF002811">
    <property type="entry name" value="DnaG"/>
    <property type="match status" value="1"/>
</dbReference>
<feature type="region of interest" description="Disordered" evidence="14">
    <location>
        <begin position="434"/>
        <end position="521"/>
    </location>
</feature>
<keyword evidence="4 12" id="KW-0548">Nucleotidyltransferase</keyword>
<feature type="compositionally biased region" description="Basic and acidic residues" evidence="14">
    <location>
        <begin position="500"/>
        <end position="513"/>
    </location>
</feature>
<dbReference type="PROSITE" id="PS50880">
    <property type="entry name" value="TOPRIM"/>
    <property type="match status" value="1"/>
</dbReference>
<dbReference type="Gene3D" id="3.90.580.10">
    <property type="entry name" value="Zinc finger, CHC2-type domain"/>
    <property type="match status" value="1"/>
</dbReference>
<comment type="cofactor">
    <cofactor evidence="12 13">
        <name>Zn(2+)</name>
        <dbReference type="ChEBI" id="CHEBI:29105"/>
    </cofactor>
    <text evidence="12 13">Binds 1 zinc ion per monomer.</text>
</comment>
<dbReference type="Pfam" id="PF10410">
    <property type="entry name" value="DnaB_bind"/>
    <property type="match status" value="1"/>
</dbReference>
<dbReference type="SMART" id="SM00493">
    <property type="entry name" value="TOPRIM"/>
    <property type="match status" value="1"/>
</dbReference>
<dbReference type="InterPro" id="IPR002694">
    <property type="entry name" value="Znf_CHC2"/>
</dbReference>
<evidence type="ECO:0000256" key="8">
    <source>
        <dbReference type="ARBA" id="ARBA00022833"/>
    </source>
</evidence>
<dbReference type="InterPro" id="IPR036977">
    <property type="entry name" value="DNA_primase_Znf_CHC2"/>
</dbReference>
<evidence type="ECO:0000256" key="6">
    <source>
        <dbReference type="ARBA" id="ARBA00022723"/>
    </source>
</evidence>
<keyword evidence="9" id="KW-0460">Magnesium</keyword>
<comment type="catalytic activity">
    <reaction evidence="12">
        <text>ssDNA + n NTP = ssDNA/pppN(pN)n-1 hybrid + (n-1) diphosphate.</text>
        <dbReference type="EC" id="2.7.7.101"/>
    </reaction>
</comment>
<comment type="similarity">
    <text evidence="12 13">Belongs to the DnaG primase family.</text>
</comment>
<accession>A0ABT4XHI4</accession>
<keyword evidence="3 12" id="KW-0808">Transferase</keyword>
<dbReference type="InterPro" id="IPR030846">
    <property type="entry name" value="DnaG_bac"/>
</dbReference>
<dbReference type="Gene3D" id="3.40.1360.10">
    <property type="match status" value="1"/>
</dbReference>
<proteinExistence type="inferred from homology"/>
<reference evidence="16 17" key="1">
    <citation type="submission" date="2023-01" db="EMBL/GenBank/DDBJ databases">
        <title>Pseudomonas SA3-5T sp. nov., isolated from tidal flat sediment.</title>
        <authorList>
            <person name="Kim H.S."/>
            <person name="Kim J.-S."/>
            <person name="Suh M.K."/>
            <person name="Eom M.K."/>
            <person name="Lee J.-S."/>
        </authorList>
    </citation>
    <scope>NUCLEOTIDE SEQUENCE [LARGE SCALE GENOMIC DNA]</scope>
    <source>
        <strain evidence="16 17">SA3-5</strain>
    </source>
</reference>
<keyword evidence="6 12" id="KW-0479">Metal-binding</keyword>
<feature type="zinc finger region" description="CHC2-type" evidence="12">
    <location>
        <begin position="40"/>
        <end position="64"/>
    </location>
</feature>
<dbReference type="SMART" id="SM00766">
    <property type="entry name" value="DnaG_DnaB_bind"/>
    <property type="match status" value="1"/>
</dbReference>
<feature type="compositionally biased region" description="Basic and acidic residues" evidence="14">
    <location>
        <begin position="94"/>
        <end position="110"/>
    </location>
</feature>
<dbReference type="InterPro" id="IPR006295">
    <property type="entry name" value="DNA_primase_DnaG"/>
</dbReference>
<evidence type="ECO:0000256" key="14">
    <source>
        <dbReference type="SAM" id="MobiDB-lite"/>
    </source>
</evidence>
<dbReference type="InterPro" id="IPR016136">
    <property type="entry name" value="DNA_helicase_N/primase_C"/>
</dbReference>
<dbReference type="InterPro" id="IPR013173">
    <property type="entry name" value="DNA_primase_DnaG_DnaB-bd_dom"/>
</dbReference>
<evidence type="ECO:0000313" key="16">
    <source>
        <dbReference type="EMBL" id="MDA7087679.1"/>
    </source>
</evidence>
<dbReference type="SUPFAM" id="SSF117023">
    <property type="entry name" value="DNA primase DnaG, C-terminal domain"/>
    <property type="match status" value="1"/>
</dbReference>
<feature type="region of interest" description="Disordered" evidence="14">
    <location>
        <begin position="94"/>
        <end position="115"/>
    </location>
</feature>
<evidence type="ECO:0000256" key="13">
    <source>
        <dbReference type="PIRNR" id="PIRNR002811"/>
    </source>
</evidence>
<organism evidence="16 17">
    <name type="scientific">Pseudomonas aestuarii</name>
    <dbReference type="NCBI Taxonomy" id="3018340"/>
    <lineage>
        <taxon>Bacteria</taxon>
        <taxon>Pseudomonadati</taxon>
        <taxon>Pseudomonadota</taxon>
        <taxon>Gammaproteobacteria</taxon>
        <taxon>Pseudomonadales</taxon>
        <taxon>Pseudomonadaceae</taxon>
        <taxon>Pseudomonas</taxon>
    </lineage>
</organism>
<evidence type="ECO:0000256" key="4">
    <source>
        <dbReference type="ARBA" id="ARBA00022695"/>
    </source>
</evidence>
<dbReference type="InterPro" id="IPR006171">
    <property type="entry name" value="TOPRIM_dom"/>
</dbReference>